<accession>A0A087GIW5</accession>
<gene>
    <name evidence="2" type="ordered locus">AALP_Aa7g182800</name>
</gene>
<dbReference type="eggNOG" id="ENOG502RZ47">
    <property type="taxonomic scope" value="Eukaryota"/>
</dbReference>
<dbReference type="Proteomes" id="UP000029120">
    <property type="component" value="Chromosome 7"/>
</dbReference>
<protein>
    <submittedName>
        <fullName evidence="2">Uncharacterized protein</fullName>
    </submittedName>
</protein>
<dbReference type="OMA" id="MVKDEWV"/>
<evidence type="ECO:0000313" key="3">
    <source>
        <dbReference type="Proteomes" id="UP000029120"/>
    </source>
</evidence>
<feature type="region of interest" description="Disordered" evidence="1">
    <location>
        <begin position="81"/>
        <end position="107"/>
    </location>
</feature>
<evidence type="ECO:0000256" key="1">
    <source>
        <dbReference type="SAM" id="MobiDB-lite"/>
    </source>
</evidence>
<proteinExistence type="predicted"/>
<evidence type="ECO:0000313" key="2">
    <source>
        <dbReference type="EMBL" id="KFK29817.1"/>
    </source>
</evidence>
<organism evidence="2 3">
    <name type="scientific">Arabis alpina</name>
    <name type="common">Alpine rock-cress</name>
    <dbReference type="NCBI Taxonomy" id="50452"/>
    <lineage>
        <taxon>Eukaryota</taxon>
        <taxon>Viridiplantae</taxon>
        <taxon>Streptophyta</taxon>
        <taxon>Embryophyta</taxon>
        <taxon>Tracheophyta</taxon>
        <taxon>Spermatophyta</taxon>
        <taxon>Magnoliopsida</taxon>
        <taxon>eudicotyledons</taxon>
        <taxon>Gunneridae</taxon>
        <taxon>Pentapetalae</taxon>
        <taxon>rosids</taxon>
        <taxon>malvids</taxon>
        <taxon>Brassicales</taxon>
        <taxon>Brassicaceae</taxon>
        <taxon>Arabideae</taxon>
        <taxon>Arabis</taxon>
    </lineage>
</organism>
<dbReference type="Gramene" id="KFK29817">
    <property type="protein sequence ID" value="KFK29817"/>
    <property type="gene ID" value="AALP_AA7G182800"/>
</dbReference>
<dbReference type="EMBL" id="CM002875">
    <property type="protein sequence ID" value="KFK29817.1"/>
    <property type="molecule type" value="Genomic_DNA"/>
</dbReference>
<reference evidence="3" key="1">
    <citation type="journal article" date="2015" name="Nat. Plants">
        <title>Genome expansion of Arabis alpina linked with retrotransposition and reduced symmetric DNA methylation.</title>
        <authorList>
            <person name="Willing E.M."/>
            <person name="Rawat V."/>
            <person name="Mandakova T."/>
            <person name="Maumus F."/>
            <person name="James G.V."/>
            <person name="Nordstroem K.J."/>
            <person name="Becker C."/>
            <person name="Warthmann N."/>
            <person name="Chica C."/>
            <person name="Szarzynska B."/>
            <person name="Zytnicki M."/>
            <person name="Albani M.C."/>
            <person name="Kiefer C."/>
            <person name="Bergonzi S."/>
            <person name="Castaings L."/>
            <person name="Mateos J.L."/>
            <person name="Berns M.C."/>
            <person name="Bujdoso N."/>
            <person name="Piofczyk T."/>
            <person name="de Lorenzo L."/>
            <person name="Barrero-Sicilia C."/>
            <person name="Mateos I."/>
            <person name="Piednoel M."/>
            <person name="Hagmann J."/>
            <person name="Chen-Min-Tao R."/>
            <person name="Iglesias-Fernandez R."/>
            <person name="Schuster S.C."/>
            <person name="Alonso-Blanco C."/>
            <person name="Roudier F."/>
            <person name="Carbonero P."/>
            <person name="Paz-Ares J."/>
            <person name="Davis S.J."/>
            <person name="Pecinka A."/>
            <person name="Quesneville H."/>
            <person name="Colot V."/>
            <person name="Lysak M.A."/>
            <person name="Weigel D."/>
            <person name="Coupland G."/>
            <person name="Schneeberger K."/>
        </authorList>
    </citation>
    <scope>NUCLEOTIDE SEQUENCE [LARGE SCALE GENOMIC DNA]</scope>
    <source>
        <strain evidence="3">cv. Pajares</strain>
    </source>
</reference>
<keyword evidence="3" id="KW-1185">Reference proteome</keyword>
<dbReference type="PANTHER" id="PTHR35099:SF2">
    <property type="entry name" value="OS02G0182700 PROTEIN"/>
    <property type="match status" value="1"/>
</dbReference>
<name>A0A087GIW5_ARAAL</name>
<dbReference type="OrthoDB" id="1696863at2759"/>
<dbReference type="AlphaFoldDB" id="A0A087GIW5"/>
<sequence>MKKVTVKDDWVEAAMTHDEMVVELILRLKHAGTVVSDDTEANLPPLRWGIRQRRSRSSRFGGGGGGGVVVTLKKDVDSVRASPKTPLSWSGGSGSGGGSPSSAATADGFEDVSRQASCSTSTGSGSKAFLTNEISSFSIKRLKKRKSSSELRVEENLKLKERLDLEKEIASLRATFDEQNVRNQRLKRIKLDLNSGRVKNQRPVDLIHKSRPERLPESKSCKVEGRTGDSGKRGSFFLLPDLNMAPTEDEIFS</sequence>
<dbReference type="PANTHER" id="PTHR35099">
    <property type="entry name" value="OS02G0182700 PROTEIN"/>
    <property type="match status" value="1"/>
</dbReference>